<dbReference type="PANTHER" id="PTHR43284:SF1">
    <property type="entry name" value="ASPARAGINE SYNTHETASE"/>
    <property type="match status" value="1"/>
</dbReference>
<evidence type="ECO:0000256" key="5">
    <source>
        <dbReference type="ARBA" id="ARBA00022840"/>
    </source>
</evidence>
<keyword evidence="4 10" id="KW-0547">Nucleotide-binding</keyword>
<comment type="catalytic activity">
    <reaction evidence="8">
        <text>L-aspartate + L-glutamine + ATP + H2O = L-asparagine + L-glutamate + AMP + diphosphate + H(+)</text>
        <dbReference type="Rhea" id="RHEA:12228"/>
        <dbReference type="ChEBI" id="CHEBI:15377"/>
        <dbReference type="ChEBI" id="CHEBI:15378"/>
        <dbReference type="ChEBI" id="CHEBI:29985"/>
        <dbReference type="ChEBI" id="CHEBI:29991"/>
        <dbReference type="ChEBI" id="CHEBI:30616"/>
        <dbReference type="ChEBI" id="CHEBI:33019"/>
        <dbReference type="ChEBI" id="CHEBI:58048"/>
        <dbReference type="ChEBI" id="CHEBI:58359"/>
        <dbReference type="ChEBI" id="CHEBI:456215"/>
        <dbReference type="EC" id="6.3.5.4"/>
    </reaction>
</comment>
<comment type="pathway">
    <text evidence="1">Amino-acid biosynthesis; L-asparagine biosynthesis; L-asparagine from L-aspartate (L-Gln route): step 1/1.</text>
</comment>
<dbReference type="Pfam" id="PF13537">
    <property type="entry name" value="GATase_7"/>
    <property type="match status" value="1"/>
</dbReference>
<dbReference type="PIRSF" id="PIRSF001589">
    <property type="entry name" value="Asn_synthetase_glu-h"/>
    <property type="match status" value="1"/>
</dbReference>
<keyword evidence="14" id="KW-1185">Reference proteome</keyword>
<accession>A0A1M6IF09</accession>
<dbReference type="SUPFAM" id="SSF56235">
    <property type="entry name" value="N-terminal nucleophile aminohydrolases (Ntn hydrolases)"/>
    <property type="match status" value="1"/>
</dbReference>
<evidence type="ECO:0000256" key="7">
    <source>
        <dbReference type="ARBA" id="ARBA00022962"/>
    </source>
</evidence>
<dbReference type="GO" id="GO:0005524">
    <property type="term" value="F:ATP binding"/>
    <property type="evidence" value="ECO:0007669"/>
    <property type="project" value="UniProtKB-KW"/>
</dbReference>
<dbReference type="Gene3D" id="3.40.50.620">
    <property type="entry name" value="HUPs"/>
    <property type="match status" value="1"/>
</dbReference>
<evidence type="ECO:0000256" key="2">
    <source>
        <dbReference type="ARBA" id="ARBA00005752"/>
    </source>
</evidence>
<dbReference type="GO" id="GO:0005829">
    <property type="term" value="C:cytosol"/>
    <property type="evidence" value="ECO:0007669"/>
    <property type="project" value="TreeGrafter"/>
</dbReference>
<evidence type="ECO:0000259" key="12">
    <source>
        <dbReference type="PROSITE" id="PS51278"/>
    </source>
</evidence>
<dbReference type="NCBIfam" id="TIGR01536">
    <property type="entry name" value="asn_synth_AEB"/>
    <property type="match status" value="1"/>
</dbReference>
<evidence type="ECO:0000256" key="1">
    <source>
        <dbReference type="ARBA" id="ARBA00005187"/>
    </source>
</evidence>
<dbReference type="STRING" id="1121919.SAMN02745975_01824"/>
<evidence type="ECO:0000256" key="6">
    <source>
        <dbReference type="ARBA" id="ARBA00022888"/>
    </source>
</evidence>
<evidence type="ECO:0000256" key="8">
    <source>
        <dbReference type="ARBA" id="ARBA00048741"/>
    </source>
</evidence>
<name>A0A1M6IF09_9FIRM</name>
<feature type="binding site" evidence="10">
    <location>
        <position position="294"/>
    </location>
    <ligand>
        <name>ATP</name>
        <dbReference type="ChEBI" id="CHEBI:30616"/>
    </ligand>
</feature>
<feature type="binding site" evidence="10">
    <location>
        <begin position="377"/>
        <end position="378"/>
    </location>
    <ligand>
        <name>ATP</name>
        <dbReference type="ChEBI" id="CHEBI:30616"/>
    </ligand>
</feature>
<evidence type="ECO:0000256" key="10">
    <source>
        <dbReference type="PIRSR" id="PIRSR001589-2"/>
    </source>
</evidence>
<dbReference type="PANTHER" id="PTHR43284">
    <property type="entry name" value="ASPARAGINE SYNTHETASE (GLUTAMINE-HYDROLYZING)"/>
    <property type="match status" value="1"/>
</dbReference>
<comment type="similarity">
    <text evidence="2">Belongs to the asparagine synthetase family.</text>
</comment>
<keyword evidence="5 10" id="KW-0067">ATP-binding</keyword>
<dbReference type="InterPro" id="IPR029055">
    <property type="entry name" value="Ntn_hydrolases_N"/>
</dbReference>
<gene>
    <name evidence="13" type="ORF">SAMN02745975_01824</name>
</gene>
<feature type="binding site" evidence="10">
    <location>
        <position position="102"/>
    </location>
    <ligand>
        <name>L-glutamine</name>
        <dbReference type="ChEBI" id="CHEBI:58359"/>
    </ligand>
</feature>
<dbReference type="GO" id="GO:0006529">
    <property type="term" value="P:asparagine biosynthetic process"/>
    <property type="evidence" value="ECO:0007669"/>
    <property type="project" value="UniProtKB-KW"/>
</dbReference>
<evidence type="ECO:0000256" key="9">
    <source>
        <dbReference type="PIRSR" id="PIRSR001589-1"/>
    </source>
</evidence>
<keyword evidence="9" id="KW-0028">Amino-acid biosynthesis</keyword>
<dbReference type="CDD" id="cd01991">
    <property type="entry name" value="Asn_synthase_B_C"/>
    <property type="match status" value="1"/>
</dbReference>
<protein>
    <recommendedName>
        <fullName evidence="3">asparagine synthase (glutamine-hydrolyzing)</fullName>
        <ecNumber evidence="3">6.3.5.4</ecNumber>
    </recommendedName>
</protein>
<feature type="domain" description="Glutamine amidotransferase type-2" evidence="12">
    <location>
        <begin position="2"/>
        <end position="216"/>
    </location>
</feature>
<evidence type="ECO:0000313" key="13">
    <source>
        <dbReference type="EMBL" id="SHJ33054.1"/>
    </source>
</evidence>
<dbReference type="InterPro" id="IPR014729">
    <property type="entry name" value="Rossmann-like_a/b/a_fold"/>
</dbReference>
<proteinExistence type="inferred from homology"/>
<dbReference type="PROSITE" id="PS51278">
    <property type="entry name" value="GATASE_TYPE_2"/>
    <property type="match status" value="1"/>
</dbReference>
<dbReference type="CDD" id="cd00712">
    <property type="entry name" value="AsnB"/>
    <property type="match status" value="1"/>
</dbReference>
<sequence>MCGITGWISWDDDCSLQHAVLKKMTDLLSYRGPDTEGTWLGQHAALGHRRLAVVDPTGGGQPMIRYWGEYPCVIIYNGELYNTLELRRDLENRGYSFHTNSDTEVLLTAYMEWGPECVEKFNGIFAFAIWSEREQRIFLARDRLGVKPLFYMHQGEGLLFASEPKSILAHPSVRAEIDEEGMAEVFVLGPARTPGHGVYKGMKELRPGQCMIFDRNGLKVWKYWSLKSQPHTDDFDTTVEKIYELLKDAVIRQLVADVPVCTFLSGGVDSSAITAFAAAAFKESGMDRLHSYSIDYVDNDRHFKASEFQPNSDADYVQMISKHLDTIHHSIYIDTPQLVEALEKATEARDLPGMADIDSSLYLFCKEIKKEATVALSGECADEMFGGYPWFRSKEAFEAKTFPWARNLQDRLKYLKPEVKESMKGEAYLTRRYEETIQEVPLLPGESLEDARRREIFYLNITWFMTTLLDRKDRMSMGTGLEVRVPFCDHRLMEYVWNIPWEMKYCDNIEKGILRRALKGMLPEDVLYRRKSPYPKTHNPNYMEAVKKILLEILSSPNEPIHQLIDGKLMEAMIQKGQILFDRPWFGQLMAGPQLFAYLIQINMWLKKYKVAIL</sequence>
<dbReference type="EC" id="6.3.5.4" evidence="3"/>
<keyword evidence="6 9" id="KW-0061">Asparagine biosynthesis</keyword>
<dbReference type="InterPro" id="IPR033738">
    <property type="entry name" value="AsnB_N"/>
</dbReference>
<dbReference type="EMBL" id="FQZV01000021">
    <property type="protein sequence ID" value="SHJ33054.1"/>
    <property type="molecule type" value="Genomic_DNA"/>
</dbReference>
<dbReference type="InterPro" id="IPR001962">
    <property type="entry name" value="Asn_synthase"/>
</dbReference>
<dbReference type="Gene3D" id="3.60.20.10">
    <property type="entry name" value="Glutamine Phosphoribosylpyrophosphate, subunit 1, domain 1"/>
    <property type="match status" value="1"/>
</dbReference>
<dbReference type="GO" id="GO:0004066">
    <property type="term" value="F:asparagine synthase (glutamine-hydrolyzing) activity"/>
    <property type="evidence" value="ECO:0007669"/>
    <property type="project" value="UniProtKB-EC"/>
</dbReference>
<dbReference type="OrthoDB" id="9763290at2"/>
<dbReference type="InterPro" id="IPR006426">
    <property type="entry name" value="Asn_synth_AEB"/>
</dbReference>
<evidence type="ECO:0000256" key="11">
    <source>
        <dbReference type="PIRSR" id="PIRSR001589-3"/>
    </source>
</evidence>
<feature type="active site" description="For GATase activity" evidence="9">
    <location>
        <position position="2"/>
    </location>
</feature>
<organism evidence="13 14">
    <name type="scientific">Geosporobacter subterraneus DSM 17957</name>
    <dbReference type="NCBI Taxonomy" id="1121919"/>
    <lineage>
        <taxon>Bacteria</taxon>
        <taxon>Bacillati</taxon>
        <taxon>Bacillota</taxon>
        <taxon>Clostridia</taxon>
        <taxon>Peptostreptococcales</taxon>
        <taxon>Thermotaleaceae</taxon>
        <taxon>Geosporobacter</taxon>
    </lineage>
</organism>
<dbReference type="InterPro" id="IPR017932">
    <property type="entry name" value="GATase_2_dom"/>
</dbReference>
<evidence type="ECO:0000313" key="14">
    <source>
        <dbReference type="Proteomes" id="UP000184536"/>
    </source>
</evidence>
<dbReference type="RefSeq" id="WP_110940976.1">
    <property type="nucleotide sequence ID" value="NZ_FQZV01000021.1"/>
</dbReference>
<feature type="site" description="Important for beta-aspartyl-AMP intermediate formation" evidence="11">
    <location>
        <position position="379"/>
    </location>
</feature>
<dbReference type="Proteomes" id="UP000184536">
    <property type="component" value="Unassembled WGS sequence"/>
</dbReference>
<keyword evidence="7 9" id="KW-0315">Glutamine amidotransferase</keyword>
<evidence type="ECO:0000256" key="4">
    <source>
        <dbReference type="ARBA" id="ARBA00022741"/>
    </source>
</evidence>
<evidence type="ECO:0000256" key="3">
    <source>
        <dbReference type="ARBA" id="ARBA00012737"/>
    </source>
</evidence>
<dbReference type="AlphaFoldDB" id="A0A1M6IF09"/>
<dbReference type="Pfam" id="PF00733">
    <property type="entry name" value="Asn_synthase"/>
    <property type="match status" value="1"/>
</dbReference>
<dbReference type="SUPFAM" id="SSF52402">
    <property type="entry name" value="Adenine nucleotide alpha hydrolases-like"/>
    <property type="match status" value="1"/>
</dbReference>
<dbReference type="InterPro" id="IPR051786">
    <property type="entry name" value="ASN_synthetase/amidase"/>
</dbReference>
<reference evidence="14" key="1">
    <citation type="submission" date="2016-11" db="EMBL/GenBank/DDBJ databases">
        <authorList>
            <person name="Varghese N."/>
            <person name="Submissions S."/>
        </authorList>
    </citation>
    <scope>NUCLEOTIDE SEQUENCE [LARGE SCALE GENOMIC DNA]</scope>
    <source>
        <strain evidence="14">DSM 17957</strain>
    </source>
</reference>